<dbReference type="Proteomes" id="UP000075591">
    <property type="component" value="Unassembled WGS sequence"/>
</dbReference>
<dbReference type="AlphaFoldDB" id="A0A150AVF5"/>
<dbReference type="InterPro" id="IPR043519">
    <property type="entry name" value="NT_sf"/>
</dbReference>
<dbReference type="GO" id="GO:0051607">
    <property type="term" value="P:defense response to virus"/>
    <property type="evidence" value="ECO:0007669"/>
    <property type="project" value="UniProtKB-KW"/>
</dbReference>
<dbReference type="GO" id="GO:0016779">
    <property type="term" value="F:nucleotidyltransferase activity"/>
    <property type="evidence" value="ECO:0007669"/>
    <property type="project" value="InterPro"/>
</dbReference>
<dbReference type="Pfam" id="PF01909">
    <property type="entry name" value="NTP_transf_2"/>
    <property type="match status" value="1"/>
</dbReference>
<dbReference type="InterPro" id="IPR006116">
    <property type="entry name" value="NT_2-5OAS_ClassI-CCAase"/>
</dbReference>
<evidence type="ECO:0000259" key="6">
    <source>
        <dbReference type="Pfam" id="PF26305"/>
    </source>
</evidence>
<proteinExistence type="predicted"/>
<reference evidence="8 10" key="2">
    <citation type="submission" date="2020-12" db="EMBL/GenBank/DDBJ databases">
        <title>Genome assembly for a thermostable protease producing Bacillus cereus MAKP1 strain isolated from chicken gut.</title>
        <authorList>
            <person name="Malaviya A."/>
        </authorList>
    </citation>
    <scope>NUCLEOTIDE SEQUENCE [LARGE SCALE GENOMIC DNA]</scope>
    <source>
        <strain evidence="8 10">MAKP1</strain>
    </source>
</reference>
<protein>
    <submittedName>
        <fullName evidence="8">Nucleotidyltransferase</fullName>
    </submittedName>
</protein>
<evidence type="ECO:0000313" key="9">
    <source>
        <dbReference type="Proteomes" id="UP000075591"/>
    </source>
</evidence>
<feature type="domain" description="Polymerase nucleotidyl transferase" evidence="5">
    <location>
        <begin position="38"/>
        <end position="97"/>
    </location>
</feature>
<dbReference type="InterPro" id="IPR002934">
    <property type="entry name" value="Polymerase_NTP_transf_dom"/>
</dbReference>
<keyword evidence="3" id="KW-0547">Nucleotide-binding</keyword>
<gene>
    <name evidence="7" type="ORF">AT274_06590</name>
    <name evidence="8" type="ORF">JCR31_03120</name>
</gene>
<accession>A0A150AVF5</accession>
<keyword evidence="4" id="KW-0051">Antiviral defense</keyword>
<dbReference type="SUPFAM" id="SSF81301">
    <property type="entry name" value="Nucleotidyltransferase"/>
    <property type="match status" value="1"/>
</dbReference>
<evidence type="ECO:0000313" key="10">
    <source>
        <dbReference type="Proteomes" id="UP000613452"/>
    </source>
</evidence>
<keyword evidence="1" id="KW-0808">Transferase</keyword>
<evidence type="ECO:0000256" key="2">
    <source>
        <dbReference type="ARBA" id="ARBA00022695"/>
    </source>
</evidence>
<evidence type="ECO:0000313" key="7">
    <source>
        <dbReference type="EMBL" id="KXX85053.1"/>
    </source>
</evidence>
<name>A0A150AVF5_BACCE</name>
<dbReference type="Gene3D" id="3.30.460.10">
    <property type="entry name" value="Beta Polymerase, domain 2"/>
    <property type="match status" value="1"/>
</dbReference>
<comment type="caution">
    <text evidence="7">The sequence shown here is derived from an EMBL/GenBank/DDBJ whole genome shotgun (WGS) entry which is preliminary data.</text>
</comment>
<dbReference type="EMBL" id="JAEFBZ010000001">
    <property type="protein sequence ID" value="MBK1606892.1"/>
    <property type="molecule type" value="Genomic_DNA"/>
</dbReference>
<feature type="domain" description="cGAS/DncV-like nucleotidyltransferase C-terminal helical" evidence="6">
    <location>
        <begin position="180"/>
        <end position="295"/>
    </location>
</feature>
<dbReference type="CDD" id="cd05400">
    <property type="entry name" value="NT_2-5OAS_ClassI-CCAase"/>
    <property type="match status" value="1"/>
</dbReference>
<evidence type="ECO:0000256" key="4">
    <source>
        <dbReference type="ARBA" id="ARBA00023118"/>
    </source>
</evidence>
<dbReference type="EMBL" id="LOMT01000161">
    <property type="protein sequence ID" value="KXX85053.1"/>
    <property type="molecule type" value="Genomic_DNA"/>
</dbReference>
<organism evidence="7 9">
    <name type="scientific">Bacillus cereus</name>
    <dbReference type="NCBI Taxonomy" id="1396"/>
    <lineage>
        <taxon>Bacteria</taxon>
        <taxon>Bacillati</taxon>
        <taxon>Bacillota</taxon>
        <taxon>Bacilli</taxon>
        <taxon>Bacillales</taxon>
        <taxon>Bacillaceae</taxon>
        <taxon>Bacillus</taxon>
        <taxon>Bacillus cereus group</taxon>
    </lineage>
</organism>
<dbReference type="PATRIC" id="fig|1396.432.peg.66"/>
<evidence type="ECO:0000256" key="3">
    <source>
        <dbReference type="ARBA" id="ARBA00022741"/>
    </source>
</evidence>
<evidence type="ECO:0000256" key="1">
    <source>
        <dbReference type="ARBA" id="ARBA00022679"/>
    </source>
</evidence>
<dbReference type="Pfam" id="PF26305">
    <property type="entry name" value="CD_NTase_C"/>
    <property type="match status" value="1"/>
</dbReference>
<keyword evidence="2" id="KW-0548">Nucleotidyltransferase</keyword>
<dbReference type="RefSeq" id="WP_000462437.1">
    <property type="nucleotide sequence ID" value="NZ_AP022857.1"/>
</dbReference>
<sequence>MFELKSNVEDTCQNWCKPASKTESQKCENALRMIKDAIRESDELKEMNIQIVPKGSYHNNTNVRLNSDVDIAVVLKNPFFADYPKGKDKGDFGNFTSSYKFSDYRDAVERALHKKFGSENVNRGNKAFDLHSNSYRVDADVVPCLEHRRYKDDGAYTTGTAFDARFTGERVENYPVQHYENGTNKNTQTSRRYKRVVRILKRLRYKMKEDGHEYETISSFLIECLVWNVPNGYFGNAKLSEDVEASLDYLIYNTSNPDLCGKWGEVSELLYLFHSGRKYTRTEVNDFLKHAKTYLFN</sequence>
<evidence type="ECO:0000259" key="5">
    <source>
        <dbReference type="Pfam" id="PF01909"/>
    </source>
</evidence>
<dbReference type="Proteomes" id="UP000613452">
    <property type="component" value="Unassembled WGS sequence"/>
</dbReference>
<reference evidence="7 9" key="1">
    <citation type="submission" date="2015-12" db="EMBL/GenBank/DDBJ databases">
        <title>Bacillus cereus Group isolate.</title>
        <authorList>
            <person name="Kovac J."/>
        </authorList>
    </citation>
    <scope>NUCLEOTIDE SEQUENCE [LARGE SCALE GENOMIC DNA]</scope>
    <source>
        <strain evidence="7 9">FSL W8-0275</strain>
    </source>
</reference>
<evidence type="ECO:0000313" key="8">
    <source>
        <dbReference type="EMBL" id="MBK1606892.1"/>
    </source>
</evidence>
<dbReference type="InterPro" id="IPR058909">
    <property type="entry name" value="CD_NTase_C"/>
</dbReference>